<dbReference type="Proteomes" id="UP000664628">
    <property type="component" value="Unassembled WGS sequence"/>
</dbReference>
<sequence>MPFRTNTPEFIPDPETHENDLAERIEDTARQIVSRLDMAAYAADPAAAITTAYDEVALNADRFYAMILFDSSFRADIITKFSQVD</sequence>
<gene>
    <name evidence="2" type="ORF">J2I46_02680</name>
</gene>
<evidence type="ECO:0000256" key="1">
    <source>
        <dbReference type="SAM" id="MobiDB-lite"/>
    </source>
</evidence>
<proteinExistence type="predicted"/>
<reference evidence="2 3" key="1">
    <citation type="submission" date="2021-03" db="EMBL/GenBank/DDBJ databases">
        <title>Fibrella sp. HMF5405 genome sequencing and assembly.</title>
        <authorList>
            <person name="Kang H."/>
            <person name="Kim H."/>
            <person name="Bae S."/>
            <person name="Joh K."/>
        </authorList>
    </citation>
    <scope>NUCLEOTIDE SEQUENCE [LARGE SCALE GENOMIC DNA]</scope>
    <source>
        <strain evidence="2 3">HMF5405</strain>
    </source>
</reference>
<keyword evidence="3" id="KW-1185">Reference proteome</keyword>
<dbReference type="EMBL" id="JAFMYW010000001">
    <property type="protein sequence ID" value="MBO0947471.1"/>
    <property type="molecule type" value="Genomic_DNA"/>
</dbReference>
<organism evidence="2 3">
    <name type="scientific">Fibrella forsythiae</name>
    <dbReference type="NCBI Taxonomy" id="2817061"/>
    <lineage>
        <taxon>Bacteria</taxon>
        <taxon>Pseudomonadati</taxon>
        <taxon>Bacteroidota</taxon>
        <taxon>Cytophagia</taxon>
        <taxon>Cytophagales</taxon>
        <taxon>Spirosomataceae</taxon>
        <taxon>Fibrella</taxon>
    </lineage>
</organism>
<name>A0ABS3JBU7_9BACT</name>
<evidence type="ECO:0000313" key="3">
    <source>
        <dbReference type="Proteomes" id="UP000664628"/>
    </source>
</evidence>
<accession>A0ABS3JBU7</accession>
<dbReference type="RefSeq" id="WP_207327379.1">
    <property type="nucleotide sequence ID" value="NZ_JAFMYW010000001.1"/>
</dbReference>
<evidence type="ECO:0000313" key="2">
    <source>
        <dbReference type="EMBL" id="MBO0947471.1"/>
    </source>
</evidence>
<feature type="region of interest" description="Disordered" evidence="1">
    <location>
        <begin position="1"/>
        <end position="20"/>
    </location>
</feature>
<protein>
    <submittedName>
        <fullName evidence="2">Uncharacterized protein</fullName>
    </submittedName>
</protein>
<comment type="caution">
    <text evidence="2">The sequence shown here is derived from an EMBL/GenBank/DDBJ whole genome shotgun (WGS) entry which is preliminary data.</text>
</comment>